<keyword evidence="5" id="KW-0732">Signal</keyword>
<dbReference type="Gene3D" id="2.10.25.10">
    <property type="entry name" value="Laminin"/>
    <property type="match status" value="1"/>
</dbReference>
<keyword evidence="7" id="KW-1133">Transmembrane helix</keyword>
<reference evidence="16" key="1">
    <citation type="submission" date="2022-11" db="UniProtKB">
        <authorList>
            <consortium name="WormBaseParasite"/>
        </authorList>
    </citation>
    <scope>IDENTIFICATION</scope>
</reference>
<dbReference type="InterPro" id="IPR057073">
    <property type="entry name" value="EGF_integrin_2"/>
</dbReference>
<comment type="subcellular location">
    <subcellularLocation>
        <location evidence="1">Membrane</location>
        <topology evidence="1">Single-pass type I membrane protein</topology>
    </subcellularLocation>
</comment>
<comment type="similarity">
    <text evidence="2">Belongs to the integrin beta chain family.</text>
</comment>
<dbReference type="PANTHER" id="PTHR10082">
    <property type="entry name" value="INTEGRIN BETA SUBUNIT"/>
    <property type="match status" value="1"/>
</dbReference>
<dbReference type="GO" id="GO:0098609">
    <property type="term" value="P:cell-cell adhesion"/>
    <property type="evidence" value="ECO:0007669"/>
    <property type="project" value="TreeGrafter"/>
</dbReference>
<dbReference type="GO" id="GO:0009986">
    <property type="term" value="C:cell surface"/>
    <property type="evidence" value="ECO:0007669"/>
    <property type="project" value="TreeGrafter"/>
</dbReference>
<dbReference type="InterPro" id="IPR015812">
    <property type="entry name" value="Integrin_bsu"/>
</dbReference>
<evidence type="ECO:0000256" key="10">
    <source>
        <dbReference type="ARBA" id="ARBA00023157"/>
    </source>
</evidence>
<evidence type="ECO:0000313" key="15">
    <source>
        <dbReference type="Proteomes" id="UP000887564"/>
    </source>
</evidence>
<evidence type="ECO:0000256" key="11">
    <source>
        <dbReference type="ARBA" id="ARBA00023180"/>
    </source>
</evidence>
<keyword evidence="10" id="KW-1015">Disulfide bond</keyword>
<organism evidence="15 16">
    <name type="scientific">Parascaris equorum</name>
    <name type="common">Equine roundworm</name>
    <dbReference type="NCBI Taxonomy" id="6256"/>
    <lineage>
        <taxon>Eukaryota</taxon>
        <taxon>Metazoa</taxon>
        <taxon>Ecdysozoa</taxon>
        <taxon>Nematoda</taxon>
        <taxon>Chromadorea</taxon>
        <taxon>Rhabditida</taxon>
        <taxon>Spirurina</taxon>
        <taxon>Ascaridomorpha</taxon>
        <taxon>Ascaridoidea</taxon>
        <taxon>Ascarididae</taxon>
        <taxon>Parascaris</taxon>
    </lineage>
</organism>
<keyword evidence="8" id="KW-0401">Integrin</keyword>
<evidence type="ECO:0000256" key="4">
    <source>
        <dbReference type="ARBA" id="ARBA00022692"/>
    </source>
</evidence>
<keyword evidence="4" id="KW-0812">Transmembrane</keyword>
<feature type="compositionally biased region" description="Polar residues" evidence="12">
    <location>
        <begin position="261"/>
        <end position="270"/>
    </location>
</feature>
<keyword evidence="9" id="KW-0472">Membrane</keyword>
<dbReference type="Pfam" id="PF07974">
    <property type="entry name" value="EGF_2"/>
    <property type="match status" value="1"/>
</dbReference>
<evidence type="ECO:0000256" key="2">
    <source>
        <dbReference type="ARBA" id="ARBA00007449"/>
    </source>
</evidence>
<dbReference type="GO" id="GO:0016477">
    <property type="term" value="P:cell migration"/>
    <property type="evidence" value="ECO:0007669"/>
    <property type="project" value="TreeGrafter"/>
</dbReference>
<evidence type="ECO:0000256" key="7">
    <source>
        <dbReference type="ARBA" id="ARBA00022989"/>
    </source>
</evidence>
<sequence>MKPGDIVEVPFKYLHKAHSNLKDFVIQTSEFRSLGIGIEFSIICHGNRVQGRQCTDIRDGEMIDFYAKCQAGKGGNNCECDLNQYGVRTASELENKCRRSPNEAVCSGNGRCRCGRCQCDSEFTTGEFCDCEGSSCPTFDGKLCAGQGECSCGECRCEEGFAGDDCSCNLDTTPCVEGGMMCNGHGSCECGKCVCNAGYTGLTCGISSKDEVVDTGEELEDDEQDVDKDAESLEGQMEAAEESVAGEQDRDEPVNEDGQTDHSQMGSSDVASGMFIIKDYQF</sequence>
<evidence type="ECO:0000256" key="12">
    <source>
        <dbReference type="SAM" id="MobiDB-lite"/>
    </source>
</evidence>
<evidence type="ECO:0000256" key="8">
    <source>
        <dbReference type="ARBA" id="ARBA00023037"/>
    </source>
</evidence>
<accession>A0A914RV35</accession>
<evidence type="ECO:0000256" key="3">
    <source>
        <dbReference type="ARBA" id="ARBA00022536"/>
    </source>
</evidence>
<keyword evidence="11" id="KW-0325">Glycoprotein</keyword>
<evidence type="ECO:0000313" key="16">
    <source>
        <dbReference type="WBParaSite" id="PEQ_0001010201-mRNA-1"/>
    </source>
</evidence>
<keyword evidence="15" id="KW-1185">Reference proteome</keyword>
<keyword evidence="6" id="KW-0677">Repeat</keyword>
<feature type="compositionally biased region" description="Acidic residues" evidence="12">
    <location>
        <begin position="214"/>
        <end position="228"/>
    </location>
</feature>
<dbReference type="FunFam" id="2.10.25.10:FF:000036">
    <property type="entry name" value="Integrin beta"/>
    <property type="match status" value="1"/>
</dbReference>
<feature type="domain" description="Integrin beta epidermal growth factor-like" evidence="14">
    <location>
        <begin position="92"/>
        <end position="130"/>
    </location>
</feature>
<dbReference type="Gene3D" id="2.170.300.10">
    <property type="entry name" value="Tie2 ligand-binding domain superfamily"/>
    <property type="match status" value="1"/>
</dbReference>
<protein>
    <submittedName>
        <fullName evidence="16">EGF-like domain-containing protein</fullName>
    </submittedName>
</protein>
<name>A0A914RV35_PAREQ</name>
<dbReference type="InterPro" id="IPR057243">
    <property type="entry name" value="Integrin_I-EGF_CS"/>
</dbReference>
<keyword evidence="3" id="KW-0245">EGF-like domain</keyword>
<evidence type="ECO:0000256" key="1">
    <source>
        <dbReference type="ARBA" id="ARBA00004479"/>
    </source>
</evidence>
<dbReference type="GO" id="GO:0005925">
    <property type="term" value="C:focal adhesion"/>
    <property type="evidence" value="ECO:0007669"/>
    <property type="project" value="TreeGrafter"/>
</dbReference>
<dbReference type="PANTHER" id="PTHR10082:SF60">
    <property type="entry name" value="INTEGRIN BETA-PS"/>
    <property type="match status" value="1"/>
</dbReference>
<dbReference type="Pfam" id="PF23105">
    <property type="entry name" value="EGF_integrin"/>
    <property type="match status" value="1"/>
</dbReference>
<evidence type="ECO:0000259" key="14">
    <source>
        <dbReference type="Pfam" id="PF23105"/>
    </source>
</evidence>
<dbReference type="SUPFAM" id="SSF57196">
    <property type="entry name" value="EGF/Laminin"/>
    <property type="match status" value="2"/>
</dbReference>
<proteinExistence type="inferred from homology"/>
<evidence type="ECO:0000259" key="13">
    <source>
        <dbReference type="Pfam" id="PF07974"/>
    </source>
</evidence>
<dbReference type="GO" id="GO:0005178">
    <property type="term" value="F:integrin binding"/>
    <property type="evidence" value="ECO:0007669"/>
    <property type="project" value="TreeGrafter"/>
</dbReference>
<evidence type="ECO:0000256" key="6">
    <source>
        <dbReference type="ARBA" id="ARBA00022737"/>
    </source>
</evidence>
<feature type="region of interest" description="Disordered" evidence="12">
    <location>
        <begin position="214"/>
        <end position="270"/>
    </location>
</feature>
<feature type="domain" description="Epidermal growth factor-like" evidence="13">
    <location>
        <begin position="175"/>
        <end position="204"/>
    </location>
</feature>
<dbReference type="GO" id="GO:0033627">
    <property type="term" value="P:cell adhesion mediated by integrin"/>
    <property type="evidence" value="ECO:0007669"/>
    <property type="project" value="TreeGrafter"/>
</dbReference>
<dbReference type="GO" id="GO:0007160">
    <property type="term" value="P:cell-matrix adhesion"/>
    <property type="evidence" value="ECO:0007669"/>
    <property type="project" value="TreeGrafter"/>
</dbReference>
<evidence type="ECO:0000256" key="9">
    <source>
        <dbReference type="ARBA" id="ARBA00023136"/>
    </source>
</evidence>
<dbReference type="InterPro" id="IPR013111">
    <property type="entry name" value="EGF_extracell"/>
</dbReference>
<dbReference type="GO" id="GO:0007229">
    <property type="term" value="P:integrin-mediated signaling pathway"/>
    <property type="evidence" value="ECO:0007669"/>
    <property type="project" value="UniProtKB-KW"/>
</dbReference>
<evidence type="ECO:0000256" key="5">
    <source>
        <dbReference type="ARBA" id="ARBA00022729"/>
    </source>
</evidence>
<dbReference type="PROSITE" id="PS00243">
    <property type="entry name" value="I_EGF_1"/>
    <property type="match status" value="2"/>
</dbReference>
<dbReference type="WBParaSite" id="PEQ_0001010201-mRNA-1">
    <property type="protein sequence ID" value="PEQ_0001010201-mRNA-1"/>
    <property type="gene ID" value="PEQ_0001010201"/>
</dbReference>
<dbReference type="Proteomes" id="UP000887564">
    <property type="component" value="Unplaced"/>
</dbReference>
<dbReference type="AlphaFoldDB" id="A0A914RV35"/>
<dbReference type="GO" id="GO:0008305">
    <property type="term" value="C:integrin complex"/>
    <property type="evidence" value="ECO:0007669"/>
    <property type="project" value="TreeGrafter"/>
</dbReference>